<reference evidence="9" key="1">
    <citation type="journal article" date="2014" name="Int. J. Syst. Evol. Microbiol.">
        <title>Complete genome sequence of Corynebacterium casei LMG S-19264T (=DSM 44701T), isolated from a smear-ripened cheese.</title>
        <authorList>
            <consortium name="US DOE Joint Genome Institute (JGI-PGF)"/>
            <person name="Walter F."/>
            <person name="Albersmeier A."/>
            <person name="Kalinowski J."/>
            <person name="Ruckert C."/>
        </authorList>
    </citation>
    <scope>NUCLEOTIDE SEQUENCE</scope>
    <source>
        <strain evidence="9">JCM 3090</strain>
    </source>
</reference>
<protein>
    <recommendedName>
        <fullName evidence="3">Glucokinase</fullName>
        <ecNumber evidence="2">2.7.1.2</ecNumber>
    </recommendedName>
    <alternativeName>
        <fullName evidence="8">Glucose kinase</fullName>
    </alternativeName>
</protein>
<evidence type="ECO:0000313" key="9">
    <source>
        <dbReference type="EMBL" id="GGJ85116.1"/>
    </source>
</evidence>
<evidence type="ECO:0000256" key="2">
    <source>
        <dbReference type="ARBA" id="ARBA00012323"/>
    </source>
</evidence>
<dbReference type="GO" id="GO:0006096">
    <property type="term" value="P:glycolytic process"/>
    <property type="evidence" value="ECO:0007669"/>
    <property type="project" value="InterPro"/>
</dbReference>
<dbReference type="Proteomes" id="UP000649739">
    <property type="component" value="Unassembled WGS sequence"/>
</dbReference>
<keyword evidence="10" id="KW-1185">Reference proteome</keyword>
<evidence type="ECO:0000256" key="3">
    <source>
        <dbReference type="ARBA" id="ARBA00014701"/>
    </source>
</evidence>
<name>A0A8J3B0V0_9ACTN</name>
<dbReference type="EC" id="2.7.1.2" evidence="2"/>
<dbReference type="Gene3D" id="3.30.420.40">
    <property type="match status" value="2"/>
</dbReference>
<keyword evidence="4" id="KW-0808">Transferase</keyword>
<dbReference type="NCBIfam" id="TIGR00744">
    <property type="entry name" value="ROK_glcA_fam"/>
    <property type="match status" value="1"/>
</dbReference>
<accession>A0A8J3B0V0</accession>
<keyword evidence="5" id="KW-0547">Nucleotide-binding</keyword>
<dbReference type="InterPro" id="IPR004654">
    <property type="entry name" value="ROK_glcA"/>
</dbReference>
<reference evidence="9" key="2">
    <citation type="submission" date="2020-09" db="EMBL/GenBank/DDBJ databases">
        <authorList>
            <person name="Sun Q."/>
            <person name="Ohkuma M."/>
        </authorList>
    </citation>
    <scope>NUCLEOTIDE SEQUENCE</scope>
    <source>
        <strain evidence="9">JCM 3090</strain>
    </source>
</reference>
<dbReference type="EMBL" id="BMQB01000002">
    <property type="protein sequence ID" value="GGJ85116.1"/>
    <property type="molecule type" value="Genomic_DNA"/>
</dbReference>
<dbReference type="InterPro" id="IPR000600">
    <property type="entry name" value="ROK"/>
</dbReference>
<evidence type="ECO:0000256" key="7">
    <source>
        <dbReference type="ARBA" id="ARBA00022840"/>
    </source>
</evidence>
<dbReference type="PANTHER" id="PTHR18964:SF173">
    <property type="entry name" value="GLUCOKINASE"/>
    <property type="match status" value="1"/>
</dbReference>
<keyword evidence="7" id="KW-0067">ATP-binding</keyword>
<evidence type="ECO:0000256" key="8">
    <source>
        <dbReference type="ARBA" id="ARBA00032386"/>
    </source>
</evidence>
<organism evidence="9 10">
    <name type="scientific">Pilimelia anulata</name>
    <dbReference type="NCBI Taxonomy" id="53371"/>
    <lineage>
        <taxon>Bacteria</taxon>
        <taxon>Bacillati</taxon>
        <taxon>Actinomycetota</taxon>
        <taxon>Actinomycetes</taxon>
        <taxon>Micromonosporales</taxon>
        <taxon>Micromonosporaceae</taxon>
        <taxon>Pilimelia</taxon>
    </lineage>
</organism>
<dbReference type="PANTHER" id="PTHR18964">
    <property type="entry name" value="ROK (REPRESSOR, ORF, KINASE) FAMILY"/>
    <property type="match status" value="1"/>
</dbReference>
<dbReference type="RefSeq" id="WP_189169151.1">
    <property type="nucleotide sequence ID" value="NZ_BMQB01000002.1"/>
</dbReference>
<dbReference type="GO" id="GO:0005524">
    <property type="term" value="F:ATP binding"/>
    <property type="evidence" value="ECO:0007669"/>
    <property type="project" value="UniProtKB-KW"/>
</dbReference>
<sequence>MSLAIGIDIGGTKIAAGVVDTAGRLVARHRAPTSTDDPDKLRAQVIDIAATLAADHPVTAVGIGAAGWIDADRSVVRFGPHLPWRDEPLRDAVAAALGLPVVVENDANVAAWAEYRFGAGDGDSMVLLTVGTGVGGGLVLDGRLYRGAHGIAAELGHVRVVPEGRECPCGRRGCLERYVSGGALVAAARAGATAEPDRAAELLRRADGAAAAITGPMVTAAALADDDVARAAFAEVGHWLGLACADLTQVLDPGLFVIGGGVVEAGDLLLGPARDAYAAQLGRRAQYPTAPIRAAVAGNDAGVIGAADLARG</sequence>
<dbReference type="Pfam" id="PF00480">
    <property type="entry name" value="ROK"/>
    <property type="match status" value="1"/>
</dbReference>
<dbReference type="InterPro" id="IPR043129">
    <property type="entry name" value="ATPase_NBD"/>
</dbReference>
<evidence type="ECO:0000256" key="1">
    <source>
        <dbReference type="ARBA" id="ARBA00006479"/>
    </source>
</evidence>
<comment type="similarity">
    <text evidence="1">Belongs to the ROK (NagC/XylR) family.</text>
</comment>
<evidence type="ECO:0000256" key="5">
    <source>
        <dbReference type="ARBA" id="ARBA00022741"/>
    </source>
</evidence>
<dbReference type="SUPFAM" id="SSF53067">
    <property type="entry name" value="Actin-like ATPase domain"/>
    <property type="match status" value="1"/>
</dbReference>
<keyword evidence="6" id="KW-0418">Kinase</keyword>
<proteinExistence type="inferred from homology"/>
<dbReference type="GO" id="GO:0005737">
    <property type="term" value="C:cytoplasm"/>
    <property type="evidence" value="ECO:0007669"/>
    <property type="project" value="InterPro"/>
</dbReference>
<gene>
    <name evidence="9" type="ORF">GCM10010123_13480</name>
</gene>
<dbReference type="InterPro" id="IPR049874">
    <property type="entry name" value="ROK_cs"/>
</dbReference>
<evidence type="ECO:0000256" key="4">
    <source>
        <dbReference type="ARBA" id="ARBA00022679"/>
    </source>
</evidence>
<evidence type="ECO:0000313" key="10">
    <source>
        <dbReference type="Proteomes" id="UP000649739"/>
    </source>
</evidence>
<comment type="caution">
    <text evidence="9">The sequence shown here is derived from an EMBL/GenBank/DDBJ whole genome shotgun (WGS) entry which is preliminary data.</text>
</comment>
<dbReference type="AlphaFoldDB" id="A0A8J3B0V0"/>
<evidence type="ECO:0000256" key="6">
    <source>
        <dbReference type="ARBA" id="ARBA00022777"/>
    </source>
</evidence>
<dbReference type="GO" id="GO:0004340">
    <property type="term" value="F:glucokinase activity"/>
    <property type="evidence" value="ECO:0007669"/>
    <property type="project" value="UniProtKB-EC"/>
</dbReference>
<dbReference type="PROSITE" id="PS01125">
    <property type="entry name" value="ROK"/>
    <property type="match status" value="1"/>
</dbReference>